<dbReference type="Proteomes" id="UP000298213">
    <property type="component" value="Unassembled WGS sequence"/>
</dbReference>
<dbReference type="CDD" id="cd08010">
    <property type="entry name" value="MltG_like"/>
    <property type="match status" value="1"/>
</dbReference>
<dbReference type="GO" id="GO:0009252">
    <property type="term" value="P:peptidoglycan biosynthetic process"/>
    <property type="evidence" value="ECO:0007669"/>
    <property type="project" value="UniProtKB-UniRule"/>
</dbReference>
<dbReference type="OrthoDB" id="9814591at2"/>
<organism evidence="8 9">
    <name type="scientific">Sphingomonas parva</name>
    <dbReference type="NCBI Taxonomy" id="2555898"/>
    <lineage>
        <taxon>Bacteria</taxon>
        <taxon>Pseudomonadati</taxon>
        <taxon>Pseudomonadota</taxon>
        <taxon>Alphaproteobacteria</taxon>
        <taxon>Sphingomonadales</taxon>
        <taxon>Sphingomonadaceae</taxon>
        <taxon>Sphingomonas</taxon>
    </lineage>
</organism>
<accession>A0A4Y8ZPW1</accession>
<dbReference type="Gene3D" id="3.30.160.60">
    <property type="entry name" value="Classic Zinc Finger"/>
    <property type="match status" value="1"/>
</dbReference>
<evidence type="ECO:0000256" key="6">
    <source>
        <dbReference type="ARBA" id="ARBA00023316"/>
    </source>
</evidence>
<dbReference type="EC" id="4.2.2.29" evidence="7"/>
<dbReference type="Pfam" id="PF02618">
    <property type="entry name" value="YceG"/>
    <property type="match status" value="1"/>
</dbReference>
<sequence length="321" mass="34336">MKKLLVLGLLVGAAIVAGLYFIQGWSASGPARAPVSVVIAPGSSLASAAEQLEDAGVIGSSQRFLLQAKLFGGGAPIQAGEFEFPARASHSQVLAMLQTGKTLQRMVTVPEGLPSVLVHERLMNAPALTGDAPVPEEGSVLPDSYSYQRDEPRAAVLERMQKAMRDTLAELWPKRSPNSVVKSPEEAVILASIVEKETGKASERPMIAGVYSNRVRIGMKLDADPTVIYPITKGRPLGRRILRSELQAQNGYNTYAMAGLPVGPIANPGRESIRAVLNPAETDALYFVADGTGGHIFASTLAEHNANVQKWYALRRARGEM</sequence>
<dbReference type="NCBIfam" id="TIGR00247">
    <property type="entry name" value="endolytic transglycosylase MltG"/>
    <property type="match status" value="1"/>
</dbReference>
<reference evidence="8 9" key="1">
    <citation type="submission" date="2019-03" db="EMBL/GenBank/DDBJ databases">
        <title>Genome sequence of Sphingomonas sp. 17J27-24.</title>
        <authorList>
            <person name="Kim M."/>
            <person name="Maeng S."/>
            <person name="Sathiyaraj S."/>
        </authorList>
    </citation>
    <scope>NUCLEOTIDE SEQUENCE [LARGE SCALE GENOMIC DNA]</scope>
    <source>
        <strain evidence="8 9">17J27-24</strain>
    </source>
</reference>
<dbReference type="HAMAP" id="MF_02065">
    <property type="entry name" value="MltG"/>
    <property type="match status" value="1"/>
</dbReference>
<comment type="similarity">
    <text evidence="7">Belongs to the transglycosylase MltG family.</text>
</comment>
<gene>
    <name evidence="7 8" type="primary">mltG</name>
    <name evidence="8" type="ORF">E2493_16370</name>
</gene>
<feature type="site" description="Important for catalytic activity" evidence="7">
    <location>
        <position position="197"/>
    </location>
</feature>
<dbReference type="AlphaFoldDB" id="A0A4Y8ZPW1"/>
<evidence type="ECO:0000313" key="8">
    <source>
        <dbReference type="EMBL" id="TFI57155.1"/>
    </source>
</evidence>
<comment type="function">
    <text evidence="7">Functions as a peptidoglycan terminase that cleaves nascent peptidoglycan strands endolytically to terminate their elongation.</text>
</comment>
<comment type="catalytic activity">
    <reaction evidence="7">
        <text>a peptidoglycan chain = a peptidoglycan chain with N-acetyl-1,6-anhydromuramyl-[peptide] at the reducing end + a peptidoglycan chain with N-acetylglucosamine at the non-reducing end.</text>
        <dbReference type="EC" id="4.2.2.29"/>
    </reaction>
</comment>
<comment type="caution">
    <text evidence="8">The sequence shown here is derived from an EMBL/GenBank/DDBJ whole genome shotgun (WGS) entry which is preliminary data.</text>
</comment>
<evidence type="ECO:0000313" key="9">
    <source>
        <dbReference type="Proteomes" id="UP000298213"/>
    </source>
</evidence>
<dbReference type="PANTHER" id="PTHR30518:SF2">
    <property type="entry name" value="ENDOLYTIC MUREIN TRANSGLYCOSYLASE"/>
    <property type="match status" value="1"/>
</dbReference>
<evidence type="ECO:0000256" key="1">
    <source>
        <dbReference type="ARBA" id="ARBA00022475"/>
    </source>
</evidence>
<dbReference type="PANTHER" id="PTHR30518">
    <property type="entry name" value="ENDOLYTIC MUREIN TRANSGLYCOSYLASE"/>
    <property type="match status" value="1"/>
</dbReference>
<dbReference type="GO" id="GO:0071555">
    <property type="term" value="P:cell wall organization"/>
    <property type="evidence" value="ECO:0007669"/>
    <property type="project" value="UniProtKB-KW"/>
</dbReference>
<keyword evidence="1 7" id="KW-1003">Cell membrane</keyword>
<dbReference type="Gene3D" id="3.30.1490.480">
    <property type="entry name" value="Endolytic murein transglycosylase"/>
    <property type="match status" value="1"/>
</dbReference>
<keyword evidence="4 7" id="KW-0472">Membrane</keyword>
<keyword evidence="7" id="KW-0997">Cell inner membrane</keyword>
<dbReference type="GO" id="GO:0008932">
    <property type="term" value="F:lytic endotransglycosylase activity"/>
    <property type="evidence" value="ECO:0007669"/>
    <property type="project" value="UniProtKB-UniRule"/>
</dbReference>
<keyword evidence="2 7" id="KW-0812">Transmembrane</keyword>
<dbReference type="RefSeq" id="WP_135088873.1">
    <property type="nucleotide sequence ID" value="NZ_SPDV01000036.1"/>
</dbReference>
<evidence type="ECO:0000256" key="2">
    <source>
        <dbReference type="ARBA" id="ARBA00022692"/>
    </source>
</evidence>
<keyword evidence="9" id="KW-1185">Reference proteome</keyword>
<proteinExistence type="inferred from homology"/>
<keyword evidence="6 7" id="KW-0961">Cell wall biogenesis/degradation</keyword>
<evidence type="ECO:0000256" key="7">
    <source>
        <dbReference type="HAMAP-Rule" id="MF_02065"/>
    </source>
</evidence>
<dbReference type="EMBL" id="SPDV01000036">
    <property type="protein sequence ID" value="TFI57155.1"/>
    <property type="molecule type" value="Genomic_DNA"/>
</dbReference>
<evidence type="ECO:0000256" key="4">
    <source>
        <dbReference type="ARBA" id="ARBA00023136"/>
    </source>
</evidence>
<dbReference type="InterPro" id="IPR003770">
    <property type="entry name" value="MLTG-like"/>
</dbReference>
<name>A0A4Y8ZPW1_9SPHN</name>
<evidence type="ECO:0000256" key="5">
    <source>
        <dbReference type="ARBA" id="ARBA00023239"/>
    </source>
</evidence>
<evidence type="ECO:0000256" key="3">
    <source>
        <dbReference type="ARBA" id="ARBA00022989"/>
    </source>
</evidence>
<protein>
    <recommendedName>
        <fullName evidence="7">Endolytic murein transglycosylase</fullName>
        <ecNumber evidence="7">4.2.2.29</ecNumber>
    </recommendedName>
    <alternativeName>
        <fullName evidence="7">Peptidoglycan lytic transglycosylase</fullName>
    </alternativeName>
    <alternativeName>
        <fullName evidence="7">Peptidoglycan polymerization terminase</fullName>
    </alternativeName>
</protein>
<dbReference type="GO" id="GO:0005886">
    <property type="term" value="C:plasma membrane"/>
    <property type="evidence" value="ECO:0007669"/>
    <property type="project" value="UniProtKB-UniRule"/>
</dbReference>
<keyword evidence="5 7" id="KW-0456">Lyase</keyword>
<keyword evidence="3 7" id="KW-1133">Transmembrane helix</keyword>